<accession>A0A1N6YD25</accession>
<sequence length="131" mass="14535">MKGTPIRIVFAAMLLAGPFAAWAHTDYSEAGSSHWLDDVRAAPATSASPALRETVRDGYGASTLEKSYDLKDGSTLHVFRDGKMAMEDRFGRPFPMDQGHQMETLDGKKISMQGNEVWRLDSLLHSNHRGR</sequence>
<evidence type="ECO:0000313" key="2">
    <source>
        <dbReference type="EMBL" id="SIR12399.1"/>
    </source>
</evidence>
<protein>
    <submittedName>
        <fullName evidence="2">Copper resistance protein K</fullName>
    </submittedName>
</protein>
<dbReference type="InterPro" id="IPR021604">
    <property type="entry name" value="CopK"/>
</dbReference>
<dbReference type="InterPro" id="IPR038644">
    <property type="entry name" value="CopK_sf"/>
</dbReference>
<dbReference type="AlphaFoldDB" id="A0A1N6YD25"/>
<gene>
    <name evidence="2" type="ORF">SAMN05421829_11032</name>
</gene>
<proteinExistence type="predicted"/>
<evidence type="ECO:0000313" key="3">
    <source>
        <dbReference type="Proteomes" id="UP000186819"/>
    </source>
</evidence>
<organism evidence="2 3">
    <name type="scientific">Aromatoleum tolulyticum</name>
    <dbReference type="NCBI Taxonomy" id="34027"/>
    <lineage>
        <taxon>Bacteria</taxon>
        <taxon>Pseudomonadati</taxon>
        <taxon>Pseudomonadota</taxon>
        <taxon>Betaproteobacteria</taxon>
        <taxon>Rhodocyclales</taxon>
        <taxon>Rhodocyclaceae</taxon>
        <taxon>Aromatoleum</taxon>
    </lineage>
</organism>
<dbReference type="Proteomes" id="UP000186819">
    <property type="component" value="Unassembled WGS sequence"/>
</dbReference>
<keyword evidence="3" id="KW-1185">Reference proteome</keyword>
<name>A0A1N6YD25_9RHOO</name>
<dbReference type="Pfam" id="PF11525">
    <property type="entry name" value="CopK"/>
    <property type="match status" value="1"/>
</dbReference>
<dbReference type="EMBL" id="FTMD01000010">
    <property type="protein sequence ID" value="SIR12399.1"/>
    <property type="molecule type" value="Genomic_DNA"/>
</dbReference>
<reference evidence="3" key="1">
    <citation type="submission" date="2017-01" db="EMBL/GenBank/DDBJ databases">
        <authorList>
            <person name="Varghese N."/>
            <person name="Submissions S."/>
        </authorList>
    </citation>
    <scope>NUCLEOTIDE SEQUENCE [LARGE SCALE GENOMIC DNA]</scope>
    <source>
        <strain evidence="3">ATCC 51758</strain>
    </source>
</reference>
<feature type="chain" id="PRO_5012839776" evidence="1">
    <location>
        <begin position="24"/>
        <end position="131"/>
    </location>
</feature>
<dbReference type="GO" id="GO:0046872">
    <property type="term" value="F:metal ion binding"/>
    <property type="evidence" value="ECO:0007669"/>
    <property type="project" value="InterPro"/>
</dbReference>
<dbReference type="Gene3D" id="2.40.10.300">
    <property type="entry name" value="Copper resistance protein K"/>
    <property type="match status" value="1"/>
</dbReference>
<feature type="signal peptide" evidence="1">
    <location>
        <begin position="1"/>
        <end position="23"/>
    </location>
</feature>
<evidence type="ECO:0000256" key="1">
    <source>
        <dbReference type="SAM" id="SignalP"/>
    </source>
</evidence>
<keyword evidence="1" id="KW-0732">Signal</keyword>
<dbReference type="RefSeq" id="WP_244551714.1">
    <property type="nucleotide sequence ID" value="NZ_FTMD01000010.1"/>
</dbReference>